<proteinExistence type="predicted"/>
<dbReference type="EMBL" id="LXQA011400700">
    <property type="protein sequence ID" value="MCI95933.1"/>
    <property type="molecule type" value="Genomic_DNA"/>
</dbReference>
<evidence type="ECO:0000313" key="2">
    <source>
        <dbReference type="Proteomes" id="UP000265520"/>
    </source>
</evidence>
<comment type="caution">
    <text evidence="1">The sequence shown here is derived from an EMBL/GenBank/DDBJ whole genome shotgun (WGS) entry which is preliminary data.</text>
</comment>
<organism evidence="1 2">
    <name type="scientific">Trifolium medium</name>
    <dbReference type="NCBI Taxonomy" id="97028"/>
    <lineage>
        <taxon>Eukaryota</taxon>
        <taxon>Viridiplantae</taxon>
        <taxon>Streptophyta</taxon>
        <taxon>Embryophyta</taxon>
        <taxon>Tracheophyta</taxon>
        <taxon>Spermatophyta</taxon>
        <taxon>Magnoliopsida</taxon>
        <taxon>eudicotyledons</taxon>
        <taxon>Gunneridae</taxon>
        <taxon>Pentapetalae</taxon>
        <taxon>rosids</taxon>
        <taxon>fabids</taxon>
        <taxon>Fabales</taxon>
        <taxon>Fabaceae</taxon>
        <taxon>Papilionoideae</taxon>
        <taxon>50 kb inversion clade</taxon>
        <taxon>NPAAA clade</taxon>
        <taxon>Hologalegina</taxon>
        <taxon>IRL clade</taxon>
        <taxon>Trifolieae</taxon>
        <taxon>Trifolium</taxon>
    </lineage>
</organism>
<keyword evidence="2" id="KW-1185">Reference proteome</keyword>
<dbReference type="AlphaFoldDB" id="A0A392W841"/>
<protein>
    <submittedName>
        <fullName evidence="1">Uncharacterized protein</fullName>
    </submittedName>
</protein>
<name>A0A392W841_9FABA</name>
<feature type="non-terminal residue" evidence="1">
    <location>
        <position position="1"/>
    </location>
</feature>
<feature type="non-terminal residue" evidence="1">
    <location>
        <position position="67"/>
    </location>
</feature>
<reference evidence="1 2" key="1">
    <citation type="journal article" date="2018" name="Front. Plant Sci.">
        <title>Red Clover (Trifolium pratense) and Zigzag Clover (T. medium) - A Picture of Genomic Similarities and Differences.</title>
        <authorList>
            <person name="Dluhosova J."/>
            <person name="Istvanek J."/>
            <person name="Nedelnik J."/>
            <person name="Repkova J."/>
        </authorList>
    </citation>
    <scope>NUCLEOTIDE SEQUENCE [LARGE SCALE GENOMIC DNA]</scope>
    <source>
        <strain evidence="2">cv. 10/8</strain>
        <tissue evidence="1">Leaf</tissue>
    </source>
</reference>
<sequence length="67" mass="7547">EPTLTSESELILAPEALQLQRLYSFRGSRTSEALETSEAEIVPEAEYVHSLDYQSNQYSSLRQAIEA</sequence>
<evidence type="ECO:0000313" key="1">
    <source>
        <dbReference type="EMBL" id="MCI95933.1"/>
    </source>
</evidence>
<accession>A0A392W841</accession>
<dbReference type="Proteomes" id="UP000265520">
    <property type="component" value="Unassembled WGS sequence"/>
</dbReference>